<proteinExistence type="predicted"/>
<feature type="binding site" evidence="5">
    <location>
        <position position="337"/>
    </location>
    <ligand>
        <name>Zn(2+)</name>
        <dbReference type="ChEBI" id="CHEBI:29105"/>
    </ligand>
</feature>
<dbReference type="Pfam" id="PF02574">
    <property type="entry name" value="S-methyl_trans"/>
    <property type="match status" value="1"/>
</dbReference>
<evidence type="ECO:0000256" key="6">
    <source>
        <dbReference type="SAM" id="MobiDB-lite"/>
    </source>
</evidence>
<organism evidence="8 9">
    <name type="scientific">Mixia osmundae (strain CBS 9802 / IAM 14324 / JCM 22182 / KY 12970)</name>
    <dbReference type="NCBI Taxonomy" id="764103"/>
    <lineage>
        <taxon>Eukaryota</taxon>
        <taxon>Fungi</taxon>
        <taxon>Dikarya</taxon>
        <taxon>Basidiomycota</taxon>
        <taxon>Pucciniomycotina</taxon>
        <taxon>Mixiomycetes</taxon>
        <taxon>Mixiales</taxon>
        <taxon>Mixiaceae</taxon>
        <taxon>Mixia</taxon>
    </lineage>
</organism>
<sequence>MTTLLEAALGSRTGPLLLDGGMSTTLEDELGASTDHPLWSSHLLSDAKGRQQIQKVHQMFHDAGSDIIQTNTYQMDESLCEANGLSATELVSNAIALARSVKGSPLVALSLGPYGALTSPGSEYSGHYTGPYGPFESSLPDSRVDPSSTLPPASDAECYEDALTDFHTKRLRTFLASEKPDLLAFETVPLLTEVRAIRRAVRLCQTELPYWISFVLPDGICPQSTHPTIDAKRCTLEALTLAALQGEQPPVAIGINCTHPSLIASNVIRMARTVSSHKLSIPWLVLYPDGGLTYDTVTKSWHAREAQQSDRSWADALLDAASTGDRAFAGYILGGCCKSTPSYIAALRSISG</sequence>
<dbReference type="GO" id="GO:0008898">
    <property type="term" value="F:S-adenosylmethionine-homocysteine S-methyltransferase activity"/>
    <property type="evidence" value="ECO:0007669"/>
    <property type="project" value="TreeGrafter"/>
</dbReference>
<dbReference type="GO" id="GO:0046872">
    <property type="term" value="F:metal ion binding"/>
    <property type="evidence" value="ECO:0007669"/>
    <property type="project" value="UniProtKB-KW"/>
</dbReference>
<evidence type="ECO:0000259" key="7">
    <source>
        <dbReference type="PROSITE" id="PS50970"/>
    </source>
</evidence>
<dbReference type="GO" id="GO:0032259">
    <property type="term" value="P:methylation"/>
    <property type="evidence" value="ECO:0007669"/>
    <property type="project" value="UniProtKB-KW"/>
</dbReference>
<protein>
    <recommendedName>
        <fullName evidence="7">Hcy-binding domain-containing protein</fullName>
    </recommendedName>
</protein>
<comment type="caution">
    <text evidence="8">The sequence shown here is derived from an EMBL/GenBank/DDBJ whole genome shotgun (WGS) entry which is preliminary data.</text>
</comment>
<dbReference type="AlphaFoldDB" id="G7EAG9"/>
<keyword evidence="3 5" id="KW-0479">Metal-binding</keyword>
<reference evidence="8 9" key="1">
    <citation type="journal article" date="2011" name="J. Gen. Appl. Microbiol.">
        <title>Draft genome sequencing of the enigmatic basidiomycete Mixia osmundae.</title>
        <authorList>
            <person name="Nishida H."/>
            <person name="Nagatsuka Y."/>
            <person name="Sugiyama J."/>
        </authorList>
    </citation>
    <scope>NUCLEOTIDE SEQUENCE [LARGE SCALE GENOMIC DNA]</scope>
    <source>
        <strain evidence="9">CBS 9802 / IAM 14324 / JCM 22182 / KY 12970</strain>
    </source>
</reference>
<dbReference type="GO" id="GO:0009086">
    <property type="term" value="P:methionine biosynthetic process"/>
    <property type="evidence" value="ECO:0007669"/>
    <property type="project" value="TreeGrafter"/>
</dbReference>
<dbReference type="InParanoid" id="G7EAG9"/>
<feature type="binding site" evidence="5">
    <location>
        <position position="336"/>
    </location>
    <ligand>
        <name>Zn(2+)</name>
        <dbReference type="ChEBI" id="CHEBI:29105"/>
    </ligand>
</feature>
<dbReference type="SUPFAM" id="SSF82282">
    <property type="entry name" value="Homocysteine S-methyltransferase"/>
    <property type="match status" value="1"/>
</dbReference>
<dbReference type="FunCoup" id="G7EAG9">
    <property type="interactions" value="17"/>
</dbReference>
<comment type="cofactor">
    <cofactor evidence="5">
        <name>Zn(2+)</name>
        <dbReference type="ChEBI" id="CHEBI:29105"/>
    </cofactor>
</comment>
<keyword evidence="2 5" id="KW-0808">Transferase</keyword>
<gene>
    <name evidence="8" type="primary">Mo06532</name>
    <name evidence="8" type="ORF">E5Q_06532</name>
</gene>
<feature type="region of interest" description="Disordered" evidence="6">
    <location>
        <begin position="135"/>
        <end position="154"/>
    </location>
</feature>
<dbReference type="OMA" id="CSQPEVI"/>
<dbReference type="STRING" id="764103.G7EAG9"/>
<dbReference type="GO" id="GO:0033528">
    <property type="term" value="P:S-methylmethionine cycle"/>
    <property type="evidence" value="ECO:0007669"/>
    <property type="project" value="TreeGrafter"/>
</dbReference>
<dbReference type="Proteomes" id="UP000009131">
    <property type="component" value="Unassembled WGS sequence"/>
</dbReference>
<dbReference type="PANTHER" id="PTHR46015">
    <property type="entry name" value="ZGC:172121"/>
    <property type="match status" value="1"/>
</dbReference>
<evidence type="ECO:0000256" key="5">
    <source>
        <dbReference type="PROSITE-ProRule" id="PRU00333"/>
    </source>
</evidence>
<dbReference type="eggNOG" id="KOG1579">
    <property type="taxonomic scope" value="Eukaryota"/>
</dbReference>
<evidence type="ECO:0000313" key="9">
    <source>
        <dbReference type="Proteomes" id="UP000009131"/>
    </source>
</evidence>
<dbReference type="OrthoDB" id="261426at2759"/>
<dbReference type="Gene3D" id="3.20.20.330">
    <property type="entry name" value="Homocysteine-binding-like domain"/>
    <property type="match status" value="1"/>
</dbReference>
<dbReference type="InterPro" id="IPR036589">
    <property type="entry name" value="HCY_dom_sf"/>
</dbReference>
<dbReference type="PROSITE" id="PS50970">
    <property type="entry name" value="HCY"/>
    <property type="match status" value="1"/>
</dbReference>
<evidence type="ECO:0000256" key="4">
    <source>
        <dbReference type="ARBA" id="ARBA00022833"/>
    </source>
</evidence>
<dbReference type="InterPro" id="IPR051486">
    <property type="entry name" value="Hcy_S-methyltransferase"/>
</dbReference>
<evidence type="ECO:0000313" key="8">
    <source>
        <dbReference type="EMBL" id="GAA99829.1"/>
    </source>
</evidence>
<dbReference type="HOGENOM" id="CLU_004914_3_2_1"/>
<dbReference type="InterPro" id="IPR003726">
    <property type="entry name" value="HCY_dom"/>
</dbReference>
<evidence type="ECO:0000256" key="3">
    <source>
        <dbReference type="ARBA" id="ARBA00022723"/>
    </source>
</evidence>
<evidence type="ECO:0000256" key="2">
    <source>
        <dbReference type="ARBA" id="ARBA00022679"/>
    </source>
</evidence>
<feature type="binding site" evidence="5">
    <location>
        <position position="257"/>
    </location>
    <ligand>
        <name>Zn(2+)</name>
        <dbReference type="ChEBI" id="CHEBI:29105"/>
    </ligand>
</feature>
<dbReference type="RefSeq" id="XP_014570944.1">
    <property type="nucleotide sequence ID" value="XM_014715458.1"/>
</dbReference>
<name>G7EAG9_MIXOS</name>
<feature type="domain" description="Hcy-binding" evidence="7">
    <location>
        <begin position="4"/>
        <end position="351"/>
    </location>
</feature>
<keyword evidence="4 5" id="KW-0862">Zinc</keyword>
<dbReference type="PANTHER" id="PTHR46015:SF1">
    <property type="entry name" value="HOMOCYSTEINE S-METHYLTRANSFERASE-LIKE ISOFORM 1"/>
    <property type="match status" value="1"/>
</dbReference>
<keyword evidence="1 5" id="KW-0489">Methyltransferase</keyword>
<accession>G7EAG9</accession>
<dbReference type="EMBL" id="BABT02000240">
    <property type="protein sequence ID" value="GAA99829.1"/>
    <property type="molecule type" value="Genomic_DNA"/>
</dbReference>
<reference evidence="8 9" key="2">
    <citation type="journal article" date="2012" name="Open Biol.">
        <title>Characteristics of nucleosomes and linker DNA regions on the genome of the basidiomycete Mixia osmundae revealed by mono- and dinucleosome mapping.</title>
        <authorList>
            <person name="Nishida H."/>
            <person name="Kondo S."/>
            <person name="Matsumoto T."/>
            <person name="Suzuki Y."/>
            <person name="Yoshikawa H."/>
            <person name="Taylor T.D."/>
            <person name="Sugiyama J."/>
        </authorList>
    </citation>
    <scope>NUCLEOTIDE SEQUENCE [LARGE SCALE GENOMIC DNA]</scope>
    <source>
        <strain evidence="9">CBS 9802 / IAM 14324 / JCM 22182 / KY 12970</strain>
    </source>
</reference>
<evidence type="ECO:0000256" key="1">
    <source>
        <dbReference type="ARBA" id="ARBA00022603"/>
    </source>
</evidence>
<keyword evidence="9" id="KW-1185">Reference proteome</keyword>